<dbReference type="Gene3D" id="3.10.450.50">
    <property type="match status" value="1"/>
</dbReference>
<dbReference type="Pfam" id="PF12680">
    <property type="entry name" value="SnoaL_2"/>
    <property type="match status" value="1"/>
</dbReference>
<dbReference type="InterPro" id="IPR051783">
    <property type="entry name" value="NAD(P)-dependent_oxidoreduct"/>
</dbReference>
<feature type="domain" description="NAD-dependent epimerase/dehydratase" evidence="2">
    <location>
        <begin position="3"/>
        <end position="226"/>
    </location>
</feature>
<evidence type="ECO:0008006" key="6">
    <source>
        <dbReference type="Google" id="ProtNLM"/>
    </source>
</evidence>
<organism evidence="4 5">
    <name type="scientific">Pseudonocardia xishanensis</name>
    <dbReference type="NCBI Taxonomy" id="630995"/>
    <lineage>
        <taxon>Bacteria</taxon>
        <taxon>Bacillati</taxon>
        <taxon>Actinomycetota</taxon>
        <taxon>Actinomycetes</taxon>
        <taxon>Pseudonocardiales</taxon>
        <taxon>Pseudonocardiaceae</taxon>
        <taxon>Pseudonocardia</taxon>
    </lineage>
</organism>
<dbReference type="CDD" id="cd05262">
    <property type="entry name" value="SDR_a7"/>
    <property type="match status" value="1"/>
</dbReference>
<keyword evidence="5" id="KW-1185">Reference proteome</keyword>
<protein>
    <recommendedName>
        <fullName evidence="6">Nucleoside-diphosphate-sugar epimerase</fullName>
    </recommendedName>
</protein>
<evidence type="ECO:0000313" key="4">
    <source>
        <dbReference type="EMBL" id="GAA4550529.1"/>
    </source>
</evidence>
<dbReference type="RefSeq" id="WP_345420816.1">
    <property type="nucleotide sequence ID" value="NZ_BAABGT010000057.1"/>
</dbReference>
<comment type="caution">
    <text evidence="4">The sequence shown here is derived from an EMBL/GenBank/DDBJ whole genome shotgun (WGS) entry which is preliminary data.</text>
</comment>
<dbReference type="InterPro" id="IPR037401">
    <property type="entry name" value="SnoaL-like"/>
</dbReference>
<dbReference type="Proteomes" id="UP001501598">
    <property type="component" value="Unassembled WGS sequence"/>
</dbReference>
<gene>
    <name evidence="4" type="ORF">GCM10023175_40830</name>
</gene>
<evidence type="ECO:0000259" key="3">
    <source>
        <dbReference type="Pfam" id="PF12680"/>
    </source>
</evidence>
<name>A0ABP8RV43_9PSEU</name>
<dbReference type="InterPro" id="IPR001509">
    <property type="entry name" value="Epimerase_deHydtase"/>
</dbReference>
<evidence type="ECO:0000259" key="2">
    <source>
        <dbReference type="Pfam" id="PF01370"/>
    </source>
</evidence>
<evidence type="ECO:0000256" key="1">
    <source>
        <dbReference type="SAM" id="MobiDB-lite"/>
    </source>
</evidence>
<sequence>MRVFVTGGTGHSGSFIIPELVAAGHEVMGLARSDTAAAALTALGATARRGDLEDLDGLEEAAADSDGVVHLAHRQDLLPTGGMSAVAAAEIAVMHTYGEALAGTGKPLVVAGSIGSPGSLGRPAVEEDPALPSGDEHGGTLRARNVVERAVIDLAERGVRSSVVRIATIVHDTTDTAGFLPLLIALAKEKGFVGHSGEGTNLWNAVHVRDLASLFRLALEKGPAGRYWHAVEDGGIPFRDIAEAIGSRLDLPVVSIPEDELMTPGYFGFLANIVTQSYPASNLITRRTLGWDPGRPALLADLDNGHYFPDVSSASQDDDVATLEKFVGGGEGGLAMVDENAVWWEARSLPWGGEWRGPDGFARLTREIDLLAELTVREHQIVRAGDVLELRLDAVFTSRKTGRSLPMKVVEHYRVRGGKIFGADAFYKDTHAVNELVRNG</sequence>
<reference evidence="5" key="1">
    <citation type="journal article" date="2019" name="Int. J. Syst. Evol. Microbiol.">
        <title>The Global Catalogue of Microorganisms (GCM) 10K type strain sequencing project: providing services to taxonomists for standard genome sequencing and annotation.</title>
        <authorList>
            <consortium name="The Broad Institute Genomics Platform"/>
            <consortium name="The Broad Institute Genome Sequencing Center for Infectious Disease"/>
            <person name="Wu L."/>
            <person name="Ma J."/>
        </authorList>
    </citation>
    <scope>NUCLEOTIDE SEQUENCE [LARGE SCALE GENOMIC DNA]</scope>
    <source>
        <strain evidence="5">JCM 17906</strain>
    </source>
</reference>
<accession>A0ABP8RV43</accession>
<feature type="domain" description="SnoaL-like" evidence="3">
    <location>
        <begin position="334"/>
        <end position="420"/>
    </location>
</feature>
<dbReference type="EMBL" id="BAABGT010000057">
    <property type="protein sequence ID" value="GAA4550529.1"/>
    <property type="molecule type" value="Genomic_DNA"/>
</dbReference>
<dbReference type="Pfam" id="PF01370">
    <property type="entry name" value="Epimerase"/>
    <property type="match status" value="1"/>
</dbReference>
<dbReference type="InterPro" id="IPR032710">
    <property type="entry name" value="NTF2-like_dom_sf"/>
</dbReference>
<dbReference type="PANTHER" id="PTHR48079:SF6">
    <property type="entry name" value="NAD(P)-BINDING DOMAIN-CONTAINING PROTEIN-RELATED"/>
    <property type="match status" value="1"/>
</dbReference>
<dbReference type="PANTHER" id="PTHR48079">
    <property type="entry name" value="PROTEIN YEEZ"/>
    <property type="match status" value="1"/>
</dbReference>
<dbReference type="SUPFAM" id="SSF54427">
    <property type="entry name" value="NTF2-like"/>
    <property type="match status" value="1"/>
</dbReference>
<dbReference type="SUPFAM" id="SSF51735">
    <property type="entry name" value="NAD(P)-binding Rossmann-fold domains"/>
    <property type="match status" value="1"/>
</dbReference>
<proteinExistence type="predicted"/>
<evidence type="ECO:0000313" key="5">
    <source>
        <dbReference type="Proteomes" id="UP001501598"/>
    </source>
</evidence>
<feature type="region of interest" description="Disordered" evidence="1">
    <location>
        <begin position="119"/>
        <end position="139"/>
    </location>
</feature>
<dbReference type="InterPro" id="IPR036291">
    <property type="entry name" value="NAD(P)-bd_dom_sf"/>
</dbReference>
<dbReference type="Gene3D" id="3.40.50.720">
    <property type="entry name" value="NAD(P)-binding Rossmann-like Domain"/>
    <property type="match status" value="1"/>
</dbReference>